<keyword evidence="5" id="KW-0560">Oxidoreductase</keyword>
<keyword evidence="8" id="KW-0472">Membrane</keyword>
<keyword evidence="2" id="KW-1003">Cell membrane</keyword>
<dbReference type="SUPFAM" id="SSF47240">
    <property type="entry name" value="Ferritin-like"/>
    <property type="match status" value="1"/>
</dbReference>
<evidence type="ECO:0000256" key="5">
    <source>
        <dbReference type="ARBA" id="ARBA00023002"/>
    </source>
</evidence>
<evidence type="ECO:0000256" key="2">
    <source>
        <dbReference type="ARBA" id="ARBA00022475"/>
    </source>
</evidence>
<dbReference type="Pfam" id="PF03232">
    <property type="entry name" value="COQ7"/>
    <property type="match status" value="1"/>
</dbReference>
<dbReference type="CDD" id="cd01042">
    <property type="entry name" value="DMQH"/>
    <property type="match status" value="1"/>
</dbReference>
<evidence type="ECO:0000256" key="3">
    <source>
        <dbReference type="ARBA" id="ARBA00022688"/>
    </source>
</evidence>
<dbReference type="InterPro" id="IPR012347">
    <property type="entry name" value="Ferritin-like"/>
</dbReference>
<keyword evidence="3" id="KW-0831">Ubiquinone biosynthesis</keyword>
<keyword evidence="4" id="KW-0479">Metal-binding</keyword>
<dbReference type="AlphaFoldDB" id="A0A3B0X9Z6"/>
<organism evidence="9">
    <name type="scientific">hydrothermal vent metagenome</name>
    <dbReference type="NCBI Taxonomy" id="652676"/>
    <lineage>
        <taxon>unclassified sequences</taxon>
        <taxon>metagenomes</taxon>
        <taxon>ecological metagenomes</taxon>
    </lineage>
</organism>
<dbReference type="GO" id="GO:0006744">
    <property type="term" value="P:ubiquinone biosynthetic process"/>
    <property type="evidence" value="ECO:0007669"/>
    <property type="project" value="UniProtKB-KW"/>
</dbReference>
<proteinExistence type="inferred from homology"/>
<evidence type="ECO:0000256" key="6">
    <source>
        <dbReference type="ARBA" id="ARBA00023004"/>
    </source>
</evidence>
<dbReference type="InterPro" id="IPR009078">
    <property type="entry name" value="Ferritin-like_SF"/>
</dbReference>
<evidence type="ECO:0000256" key="4">
    <source>
        <dbReference type="ARBA" id="ARBA00022723"/>
    </source>
</evidence>
<dbReference type="GO" id="GO:0046872">
    <property type="term" value="F:metal ion binding"/>
    <property type="evidence" value="ECO:0007669"/>
    <property type="project" value="UniProtKB-KW"/>
</dbReference>
<keyword evidence="6" id="KW-0408">Iron</keyword>
<gene>
    <name evidence="9" type="ORF">MNBD_GAMMA08-2788</name>
</gene>
<dbReference type="EMBL" id="UOFH01000002">
    <property type="protein sequence ID" value="VAW58289.1"/>
    <property type="molecule type" value="Genomic_DNA"/>
</dbReference>
<evidence type="ECO:0000256" key="1">
    <source>
        <dbReference type="ARBA" id="ARBA00004749"/>
    </source>
</evidence>
<dbReference type="HAMAP" id="MF_01658">
    <property type="entry name" value="COQ7"/>
    <property type="match status" value="1"/>
</dbReference>
<sequence>MRHLNPLDLFIVQSDHALRTLFGKPTITERENPSNNTAENTLSDADRKLSSSLMRVNHSGEVSAQALYQGQALTAKLDNVRDSMKRAALEENDHLAWTEQRLIELSSQKSILNPIWYCGSFAIGAAAGLLGDKWSLGFVAETEHQVIRHLDEHLARLPANDARSKSVLTQMKTDEAHHATVALESGGAELPLPVKHLMAAMSKVMTTSAYYI</sequence>
<dbReference type="PANTHER" id="PTHR11237">
    <property type="entry name" value="COENZYME Q10 BIOSYNTHESIS PROTEIN 7"/>
    <property type="match status" value="1"/>
</dbReference>
<comment type="pathway">
    <text evidence="1">Cofactor biosynthesis; ubiquinone biosynthesis.</text>
</comment>
<dbReference type="InterPro" id="IPR011566">
    <property type="entry name" value="Ubq_synth_Coq7"/>
</dbReference>
<evidence type="ECO:0000256" key="8">
    <source>
        <dbReference type="ARBA" id="ARBA00023136"/>
    </source>
</evidence>
<keyword evidence="7" id="KW-0503">Monooxygenase</keyword>
<name>A0A3B0X9Z6_9ZZZZ</name>
<accession>A0A3B0X9Z6</accession>
<evidence type="ECO:0000256" key="7">
    <source>
        <dbReference type="ARBA" id="ARBA00023033"/>
    </source>
</evidence>
<dbReference type="Gene3D" id="1.20.1260.10">
    <property type="match status" value="1"/>
</dbReference>
<dbReference type="PANTHER" id="PTHR11237:SF4">
    <property type="entry name" value="5-DEMETHOXYUBIQUINONE HYDROXYLASE, MITOCHONDRIAL"/>
    <property type="match status" value="1"/>
</dbReference>
<dbReference type="NCBIfam" id="NF033656">
    <property type="entry name" value="DMQ_monoox_COQ7"/>
    <property type="match status" value="1"/>
</dbReference>
<evidence type="ECO:0000313" key="9">
    <source>
        <dbReference type="EMBL" id="VAW58289.1"/>
    </source>
</evidence>
<dbReference type="InterPro" id="IPR047809">
    <property type="entry name" value="COQ7_proteobact"/>
</dbReference>
<dbReference type="GO" id="GO:0004497">
    <property type="term" value="F:monooxygenase activity"/>
    <property type="evidence" value="ECO:0007669"/>
    <property type="project" value="UniProtKB-KW"/>
</dbReference>
<protein>
    <submittedName>
        <fullName evidence="9">2-polyprenyl-3-methyl-6-methoxy-1,4-benzoquinol hydroxylase, coq7 type</fullName>
    </submittedName>
</protein>
<reference evidence="9" key="1">
    <citation type="submission" date="2018-06" db="EMBL/GenBank/DDBJ databases">
        <authorList>
            <person name="Zhirakovskaya E."/>
        </authorList>
    </citation>
    <scope>NUCLEOTIDE SEQUENCE</scope>
</reference>